<comment type="caution">
    <text evidence="1">The sequence shown here is derived from an EMBL/GenBank/DDBJ whole genome shotgun (WGS) entry which is preliminary data.</text>
</comment>
<protein>
    <submittedName>
        <fullName evidence="1">Uncharacterized protein</fullName>
    </submittedName>
</protein>
<proteinExistence type="predicted"/>
<sequence>MARISWDLTFLHGQEEENRGEKSRHRADRCLGTSRRRGSMTLGVAAVATPPTTITTTTITTTTTAMLLLHVALLTSNRFSFTLTNRPLLSAIKDPQLLIDFKKYKFPLLTSNFIVSKYFVSFTRNYIVLKTDNS</sequence>
<organism evidence="1 2">
    <name type="scientific">Vespula pensylvanica</name>
    <name type="common">Western yellow jacket</name>
    <name type="synonym">Wasp</name>
    <dbReference type="NCBI Taxonomy" id="30213"/>
    <lineage>
        <taxon>Eukaryota</taxon>
        <taxon>Metazoa</taxon>
        <taxon>Ecdysozoa</taxon>
        <taxon>Arthropoda</taxon>
        <taxon>Hexapoda</taxon>
        <taxon>Insecta</taxon>
        <taxon>Pterygota</taxon>
        <taxon>Neoptera</taxon>
        <taxon>Endopterygota</taxon>
        <taxon>Hymenoptera</taxon>
        <taxon>Apocrita</taxon>
        <taxon>Aculeata</taxon>
        <taxon>Vespoidea</taxon>
        <taxon>Vespidae</taxon>
        <taxon>Vespinae</taxon>
        <taxon>Vespula</taxon>
    </lineage>
</organism>
<evidence type="ECO:0000313" key="2">
    <source>
        <dbReference type="Proteomes" id="UP000600918"/>
    </source>
</evidence>
<name>A0A834KHC6_VESPE</name>
<dbReference type="EMBL" id="JACSDY010000015">
    <property type="protein sequence ID" value="KAF7406708.1"/>
    <property type="molecule type" value="Genomic_DNA"/>
</dbReference>
<dbReference type="AlphaFoldDB" id="A0A834KHC6"/>
<evidence type="ECO:0000313" key="1">
    <source>
        <dbReference type="EMBL" id="KAF7406708.1"/>
    </source>
</evidence>
<accession>A0A834KHC6</accession>
<gene>
    <name evidence="1" type="ORF">H0235_014364</name>
</gene>
<dbReference type="Proteomes" id="UP000600918">
    <property type="component" value="Unassembled WGS sequence"/>
</dbReference>
<keyword evidence="2" id="KW-1185">Reference proteome</keyword>
<reference evidence="1" key="1">
    <citation type="journal article" date="2020" name="G3 (Bethesda)">
        <title>High-Quality Assemblies for Three Invasive Social Wasps from the &lt;i&gt;Vespula&lt;/i&gt; Genus.</title>
        <authorList>
            <person name="Harrop T.W.R."/>
            <person name="Guhlin J."/>
            <person name="McLaughlin G.M."/>
            <person name="Permina E."/>
            <person name="Stockwell P."/>
            <person name="Gilligan J."/>
            <person name="Le Lec M.F."/>
            <person name="Gruber M.A.M."/>
            <person name="Quinn O."/>
            <person name="Lovegrove M."/>
            <person name="Duncan E.J."/>
            <person name="Remnant E.J."/>
            <person name="Van Eeckhoven J."/>
            <person name="Graham B."/>
            <person name="Knapp R.A."/>
            <person name="Langford K.W."/>
            <person name="Kronenberg Z."/>
            <person name="Press M.O."/>
            <person name="Eacker S.M."/>
            <person name="Wilson-Rankin E.E."/>
            <person name="Purcell J."/>
            <person name="Lester P.J."/>
            <person name="Dearden P.K."/>
        </authorList>
    </citation>
    <scope>NUCLEOTIDE SEQUENCE</scope>
    <source>
        <strain evidence="1">Volc-1</strain>
    </source>
</reference>